<reference evidence="1" key="1">
    <citation type="submission" date="2022-08" db="EMBL/GenBank/DDBJ databases">
        <title>Genome Sequence of Pycnoporus sanguineus.</title>
        <authorList>
            <person name="Buettner E."/>
        </authorList>
    </citation>
    <scope>NUCLEOTIDE SEQUENCE</scope>
    <source>
        <strain evidence="1">CG-C14</strain>
    </source>
</reference>
<name>A0ACC1Q8A6_9APHY</name>
<accession>A0ACC1Q8A6</accession>
<dbReference type="Proteomes" id="UP001144978">
    <property type="component" value="Unassembled WGS sequence"/>
</dbReference>
<evidence type="ECO:0000313" key="1">
    <source>
        <dbReference type="EMBL" id="KAJ3014612.1"/>
    </source>
</evidence>
<comment type="caution">
    <text evidence="1">The sequence shown here is derived from an EMBL/GenBank/DDBJ whole genome shotgun (WGS) entry which is preliminary data.</text>
</comment>
<protein>
    <submittedName>
        <fullName evidence="1">Uncharacterized protein</fullName>
    </submittedName>
</protein>
<gene>
    <name evidence="1" type="ORF">NUW54_g1264</name>
</gene>
<organism evidence="1 2">
    <name type="scientific">Trametes sanguinea</name>
    <dbReference type="NCBI Taxonomy" id="158606"/>
    <lineage>
        <taxon>Eukaryota</taxon>
        <taxon>Fungi</taxon>
        <taxon>Dikarya</taxon>
        <taxon>Basidiomycota</taxon>
        <taxon>Agaricomycotina</taxon>
        <taxon>Agaricomycetes</taxon>
        <taxon>Polyporales</taxon>
        <taxon>Polyporaceae</taxon>
        <taxon>Trametes</taxon>
    </lineage>
</organism>
<evidence type="ECO:0000313" key="2">
    <source>
        <dbReference type="Proteomes" id="UP001144978"/>
    </source>
</evidence>
<keyword evidence="2" id="KW-1185">Reference proteome</keyword>
<dbReference type="EMBL" id="JANSHE010000202">
    <property type="protein sequence ID" value="KAJ3014612.1"/>
    <property type="molecule type" value="Genomic_DNA"/>
</dbReference>
<sequence length="149" mass="17136">MKFSEHCLAPIANPIHIDILLISSTMSDSSVVKFLVDERGSFLGSMSERRSWQLHYPFHSVAVNWDFPRTKYLVLQTKRTINRLIWSLVVRPLKVTISTETVIEEDTGVHDAILCAELAESQRRAQALFDLFDFVEARDHLCEQAVQFD</sequence>
<proteinExistence type="predicted"/>